<gene>
    <name evidence="9" type="ORF">EVEC_LOCUS10138</name>
</gene>
<evidence type="ECO:0000256" key="2">
    <source>
        <dbReference type="ARBA" id="ARBA00023125"/>
    </source>
</evidence>
<proteinExistence type="predicted"/>
<keyword evidence="3 5" id="KW-0371">Homeobox</keyword>
<dbReference type="CDD" id="cd00086">
    <property type="entry name" value="homeodomain"/>
    <property type="match status" value="1"/>
</dbReference>
<evidence type="ECO:0000313" key="9">
    <source>
        <dbReference type="EMBL" id="VDD95387.1"/>
    </source>
</evidence>
<dbReference type="Pfam" id="PF00046">
    <property type="entry name" value="Homeodomain"/>
    <property type="match status" value="1"/>
</dbReference>
<evidence type="ECO:0000256" key="5">
    <source>
        <dbReference type="PROSITE-ProRule" id="PRU00108"/>
    </source>
</evidence>
<feature type="domain" description="Homeobox" evidence="8">
    <location>
        <begin position="121"/>
        <end position="181"/>
    </location>
</feature>
<evidence type="ECO:0000256" key="3">
    <source>
        <dbReference type="ARBA" id="ARBA00023155"/>
    </source>
</evidence>
<dbReference type="PROSITE" id="PS50071">
    <property type="entry name" value="HOMEOBOX_2"/>
    <property type="match status" value="1"/>
</dbReference>
<dbReference type="SUPFAM" id="SSF46689">
    <property type="entry name" value="Homeodomain-like"/>
    <property type="match status" value="1"/>
</dbReference>
<dbReference type="InterPro" id="IPR009057">
    <property type="entry name" value="Homeodomain-like_sf"/>
</dbReference>
<feature type="compositionally biased region" description="Low complexity" evidence="7">
    <location>
        <begin position="91"/>
        <end position="102"/>
    </location>
</feature>
<dbReference type="WBParaSite" id="EVEC_0001081301-mRNA-1">
    <property type="protein sequence ID" value="EVEC_0001081301-mRNA-1"/>
    <property type="gene ID" value="EVEC_0001081301"/>
</dbReference>
<dbReference type="STRING" id="51028.A0A0N4VIZ2"/>
<keyword evidence="10" id="KW-1185">Reference proteome</keyword>
<dbReference type="PANTHER" id="PTHR24329">
    <property type="entry name" value="HOMEOBOX PROTEIN ARISTALESS"/>
    <property type="match status" value="1"/>
</dbReference>
<dbReference type="PROSITE" id="PS00027">
    <property type="entry name" value="HOMEOBOX_1"/>
    <property type="match status" value="1"/>
</dbReference>
<evidence type="ECO:0000313" key="11">
    <source>
        <dbReference type="WBParaSite" id="EVEC_0001081301-mRNA-1"/>
    </source>
</evidence>
<sequence>MALIKSHLSQQNTLYEAQNDALPSQKENCKPSLSAVRKPFTIAFLTSKVPETEDFVMQNDNSNAVPANDVIKSSHANGRTQDQVDSHHGTPSPSVSQVLPSSSVGEYVTRYSINADESRKRRQRRYRTTFATYQLEELEKAFALTHYPDAGLRMELAKRCLLTDARVQVWFQNRRARWRKQQQNVVNPIRQASEHALPLSEGGCGNSCYRVRAGETPLDSSCNNNGNITAPQWQCFSKSLP</sequence>
<evidence type="ECO:0000256" key="4">
    <source>
        <dbReference type="ARBA" id="ARBA00023242"/>
    </source>
</evidence>
<feature type="DNA-binding region" description="Homeobox" evidence="5">
    <location>
        <begin position="123"/>
        <end position="182"/>
    </location>
</feature>
<comment type="subcellular location">
    <subcellularLocation>
        <location evidence="1 5 6">Nucleus</location>
    </subcellularLocation>
</comment>
<evidence type="ECO:0000313" key="10">
    <source>
        <dbReference type="Proteomes" id="UP000274131"/>
    </source>
</evidence>
<dbReference type="InterPro" id="IPR017970">
    <property type="entry name" value="Homeobox_CS"/>
</dbReference>
<dbReference type="GO" id="GO:0005634">
    <property type="term" value="C:nucleus"/>
    <property type="evidence" value="ECO:0007669"/>
    <property type="project" value="UniProtKB-SubCell"/>
</dbReference>
<name>A0A0N4VIZ2_ENTVE</name>
<dbReference type="Gene3D" id="1.10.10.60">
    <property type="entry name" value="Homeodomain-like"/>
    <property type="match status" value="1"/>
</dbReference>
<dbReference type="GO" id="GO:0000977">
    <property type="term" value="F:RNA polymerase II transcription regulatory region sequence-specific DNA binding"/>
    <property type="evidence" value="ECO:0007669"/>
    <property type="project" value="TreeGrafter"/>
</dbReference>
<keyword evidence="2 5" id="KW-0238">DNA-binding</keyword>
<reference evidence="11" key="1">
    <citation type="submission" date="2017-02" db="UniProtKB">
        <authorList>
            <consortium name="WormBaseParasite"/>
        </authorList>
    </citation>
    <scope>IDENTIFICATION</scope>
</reference>
<dbReference type="AlphaFoldDB" id="A0A0N4VIZ2"/>
<dbReference type="FunFam" id="1.10.10.60:FF:000679">
    <property type="entry name" value="Homeobox protein aristaless"/>
    <property type="match status" value="1"/>
</dbReference>
<feature type="region of interest" description="Disordered" evidence="7">
    <location>
        <begin position="77"/>
        <end position="102"/>
    </location>
</feature>
<dbReference type="OrthoDB" id="6159439at2759"/>
<accession>A0A0N4VIZ2</accession>
<dbReference type="EMBL" id="UXUI01010572">
    <property type="protein sequence ID" value="VDD95387.1"/>
    <property type="molecule type" value="Genomic_DNA"/>
</dbReference>
<dbReference type="InterPro" id="IPR001356">
    <property type="entry name" value="HD"/>
</dbReference>
<organism evidence="11">
    <name type="scientific">Enterobius vermicularis</name>
    <name type="common">Human pinworm</name>
    <dbReference type="NCBI Taxonomy" id="51028"/>
    <lineage>
        <taxon>Eukaryota</taxon>
        <taxon>Metazoa</taxon>
        <taxon>Ecdysozoa</taxon>
        <taxon>Nematoda</taxon>
        <taxon>Chromadorea</taxon>
        <taxon>Rhabditida</taxon>
        <taxon>Spirurina</taxon>
        <taxon>Oxyuridomorpha</taxon>
        <taxon>Oxyuroidea</taxon>
        <taxon>Oxyuridae</taxon>
        <taxon>Enterobius</taxon>
    </lineage>
</organism>
<evidence type="ECO:0000259" key="8">
    <source>
        <dbReference type="PROSITE" id="PS50071"/>
    </source>
</evidence>
<dbReference type="Proteomes" id="UP000274131">
    <property type="component" value="Unassembled WGS sequence"/>
</dbReference>
<evidence type="ECO:0000256" key="1">
    <source>
        <dbReference type="ARBA" id="ARBA00004123"/>
    </source>
</evidence>
<dbReference type="SMART" id="SM00389">
    <property type="entry name" value="HOX"/>
    <property type="match status" value="1"/>
</dbReference>
<dbReference type="PANTHER" id="PTHR24329:SF543">
    <property type="entry name" value="FI01017P-RELATED"/>
    <property type="match status" value="1"/>
</dbReference>
<protein>
    <submittedName>
        <fullName evidence="11">Homeobox domain-containing protein</fullName>
    </submittedName>
</protein>
<keyword evidence="4 5" id="KW-0539">Nucleus</keyword>
<dbReference type="InterPro" id="IPR050649">
    <property type="entry name" value="Paired_Homeobox_TFs"/>
</dbReference>
<evidence type="ECO:0000256" key="6">
    <source>
        <dbReference type="RuleBase" id="RU000682"/>
    </source>
</evidence>
<reference evidence="9 10" key="2">
    <citation type="submission" date="2018-10" db="EMBL/GenBank/DDBJ databases">
        <authorList>
            <consortium name="Pathogen Informatics"/>
        </authorList>
    </citation>
    <scope>NUCLEOTIDE SEQUENCE [LARGE SCALE GENOMIC DNA]</scope>
</reference>
<dbReference type="GO" id="GO:0000981">
    <property type="term" value="F:DNA-binding transcription factor activity, RNA polymerase II-specific"/>
    <property type="evidence" value="ECO:0007669"/>
    <property type="project" value="InterPro"/>
</dbReference>
<evidence type="ECO:0000256" key="7">
    <source>
        <dbReference type="SAM" id="MobiDB-lite"/>
    </source>
</evidence>
<dbReference type="GO" id="GO:0030182">
    <property type="term" value="P:neuron differentiation"/>
    <property type="evidence" value="ECO:0007669"/>
    <property type="project" value="UniProtKB-ARBA"/>
</dbReference>